<dbReference type="GO" id="GO:0008757">
    <property type="term" value="F:S-adenosylmethionine-dependent methyltransferase activity"/>
    <property type="evidence" value="ECO:0007669"/>
    <property type="project" value="InterPro"/>
</dbReference>
<reference evidence="2 3" key="1">
    <citation type="submission" date="2017-07" db="EMBL/GenBank/DDBJ databases">
        <title>Virgibacillus sp. LM2416.</title>
        <authorList>
            <person name="Tak E.J."/>
            <person name="Bae J.-W."/>
        </authorList>
    </citation>
    <scope>NUCLEOTIDE SEQUENCE [LARGE SCALE GENOMIC DNA]</scope>
    <source>
        <strain evidence="2 3">LM2416</strain>
    </source>
</reference>
<dbReference type="InterPro" id="IPR013216">
    <property type="entry name" value="Methyltransf_11"/>
</dbReference>
<organism evidence="2 3">
    <name type="scientific">Virgibacillus phasianinus</name>
    <dbReference type="NCBI Taxonomy" id="2017483"/>
    <lineage>
        <taxon>Bacteria</taxon>
        <taxon>Bacillati</taxon>
        <taxon>Bacillota</taxon>
        <taxon>Bacilli</taxon>
        <taxon>Bacillales</taxon>
        <taxon>Bacillaceae</taxon>
        <taxon>Virgibacillus</taxon>
    </lineage>
</organism>
<dbReference type="PANTHER" id="PTHR42912">
    <property type="entry name" value="METHYLTRANSFERASE"/>
    <property type="match status" value="1"/>
</dbReference>
<name>A0A220U163_9BACI</name>
<evidence type="ECO:0000259" key="1">
    <source>
        <dbReference type="Pfam" id="PF08241"/>
    </source>
</evidence>
<dbReference type="SUPFAM" id="SSF53335">
    <property type="entry name" value="S-adenosyl-L-methionine-dependent methyltransferases"/>
    <property type="match status" value="1"/>
</dbReference>
<dbReference type="Proteomes" id="UP000198312">
    <property type="component" value="Chromosome"/>
</dbReference>
<feature type="domain" description="Methyltransferase type 11" evidence="1">
    <location>
        <begin position="49"/>
        <end position="139"/>
    </location>
</feature>
<dbReference type="CDD" id="cd02440">
    <property type="entry name" value="AdoMet_MTases"/>
    <property type="match status" value="1"/>
</dbReference>
<evidence type="ECO:0000313" key="2">
    <source>
        <dbReference type="EMBL" id="ASK61810.1"/>
    </source>
</evidence>
<dbReference type="AlphaFoldDB" id="A0A220U163"/>
<dbReference type="Gene3D" id="3.40.50.150">
    <property type="entry name" value="Vaccinia Virus protein VP39"/>
    <property type="match status" value="1"/>
</dbReference>
<dbReference type="KEGG" id="vil:CFK37_06385"/>
<dbReference type="GO" id="GO:0032259">
    <property type="term" value="P:methylation"/>
    <property type="evidence" value="ECO:0007669"/>
    <property type="project" value="UniProtKB-KW"/>
</dbReference>
<protein>
    <submittedName>
        <fullName evidence="2">SAM-dependent methyltransferase</fullName>
    </submittedName>
</protein>
<sequence length="206" mass="23729">MLMPNRTNLINSYNRTAKKRDSNQQQQWKVKERDTFYAFLTKENRQSLLEIGAGPGKDSLFFNQQGLDTYSTDLSPEMVKLCLQKGLAAEVMTFENLAFPDNHFDAIWAMNCLLHVPKDEIRIAFTEIKRVLKPSGLFFMGVYGGQDSEGIWEDDFYEPKRFFSFYGHESIKKLLAEFFTIEYFNVVSAEVIGGSLSFQSIILRNG</sequence>
<proteinExistence type="predicted"/>
<gene>
    <name evidence="2" type="ORF">CFK37_06385</name>
</gene>
<dbReference type="InterPro" id="IPR050508">
    <property type="entry name" value="Methyltransf_Superfamily"/>
</dbReference>
<dbReference type="EMBL" id="CP022315">
    <property type="protein sequence ID" value="ASK61810.1"/>
    <property type="molecule type" value="Genomic_DNA"/>
</dbReference>
<keyword evidence="2" id="KW-0489">Methyltransferase</keyword>
<dbReference type="OrthoDB" id="9804312at2"/>
<accession>A0A220U163</accession>
<dbReference type="PANTHER" id="PTHR42912:SF93">
    <property type="entry name" value="N6-ADENOSINE-METHYLTRANSFERASE TMT1A"/>
    <property type="match status" value="1"/>
</dbReference>
<evidence type="ECO:0000313" key="3">
    <source>
        <dbReference type="Proteomes" id="UP000198312"/>
    </source>
</evidence>
<keyword evidence="2" id="KW-0808">Transferase</keyword>
<dbReference type="Pfam" id="PF08241">
    <property type="entry name" value="Methyltransf_11"/>
    <property type="match status" value="1"/>
</dbReference>
<keyword evidence="3" id="KW-1185">Reference proteome</keyword>
<dbReference type="InterPro" id="IPR029063">
    <property type="entry name" value="SAM-dependent_MTases_sf"/>
</dbReference>